<dbReference type="InterPro" id="IPR006671">
    <property type="entry name" value="Cyclin_N"/>
</dbReference>
<reference evidence="8" key="1">
    <citation type="submission" date="2022-07" db="EMBL/GenBank/DDBJ databases">
        <title>Phylogenomic reconstructions and comparative analyses of Kickxellomycotina fungi.</title>
        <authorList>
            <person name="Reynolds N.K."/>
            <person name="Stajich J.E."/>
            <person name="Barry K."/>
            <person name="Grigoriev I.V."/>
            <person name="Crous P."/>
            <person name="Smith M.E."/>
        </authorList>
    </citation>
    <scope>NUCLEOTIDE SEQUENCE</scope>
    <source>
        <strain evidence="8">IMI 214461</strain>
    </source>
</reference>
<sequence>MKILPTAGSLVSGSKVSAGPKAQAGDKAPAAAASTKYTTAHIMASLAARKARVPLSTVDASKVHVFRDPTPYIVRARHTAAPPVTATSTVAVGVPAVKGTDARALKALRISASASNIAAAGKPAPVAGQKRRADVNEPERVVRTKLSKDTTASATARAEHSAEATAKPSTVSEPESVDSCADSQATVVEYAEAEVKERRIANPSRAFSALRTLAGQAAQAPATAAAPKPPVAKAEPVCDWDDIDAEDSDDPLMVSEYIGDIIEYLREREQTTMPNPAYMGKQKELTWEMRRVLVNWIVQIHYQLRMLPETLFLAVNIVDRFLSKRQVAVGKFQLVGLTALMLACKYEETTTPHIEDFVYLAGNSYSVKEILNTEVFMLSVLDFDMSYPNPMTFLRRVSKAEEYNMQTRTVAKYLMEICLVDHRLMQYSPSHIAAASIFLGRRILESGPWNANLRHYSGYTEAELGPCVATMLDHLLLPPDNEFVFWKYQHRRYLAVSKYCFDWAGCHQNEIKPMTPPTGFFSTSIATTAAAAVAAAEASDKLVAAPRAVACTSTGNM</sequence>
<evidence type="ECO:0000256" key="1">
    <source>
        <dbReference type="ARBA" id="ARBA00022618"/>
    </source>
</evidence>
<dbReference type="SMART" id="SM00385">
    <property type="entry name" value="CYCLIN"/>
    <property type="match status" value="2"/>
</dbReference>
<dbReference type="InterPro" id="IPR048258">
    <property type="entry name" value="Cyclins_cyclin-box"/>
</dbReference>
<comment type="caution">
    <text evidence="8">The sequence shown here is derived from an EMBL/GenBank/DDBJ whole genome shotgun (WGS) entry which is preliminary data.</text>
</comment>
<evidence type="ECO:0000259" key="7">
    <source>
        <dbReference type="SMART" id="SM01332"/>
    </source>
</evidence>
<dbReference type="AlphaFoldDB" id="A0A9W8EH74"/>
<feature type="compositionally biased region" description="Low complexity" evidence="5">
    <location>
        <begin position="18"/>
        <end position="29"/>
    </location>
</feature>
<feature type="domain" description="Cyclin C-terminal" evidence="7">
    <location>
        <begin position="388"/>
        <end position="502"/>
    </location>
</feature>
<dbReference type="InterPro" id="IPR013763">
    <property type="entry name" value="Cyclin-like_dom"/>
</dbReference>
<evidence type="ECO:0000256" key="2">
    <source>
        <dbReference type="ARBA" id="ARBA00023127"/>
    </source>
</evidence>
<keyword evidence="3" id="KW-0131">Cell cycle</keyword>
<gene>
    <name evidence="8" type="primary">CLB2</name>
    <name evidence="8" type="ORF">H4R26_001131</name>
</gene>
<dbReference type="Pfam" id="PF02984">
    <property type="entry name" value="Cyclin_C"/>
    <property type="match status" value="1"/>
</dbReference>
<protein>
    <submittedName>
        <fullName evidence="8">G2/mitotic-specific cyclin</fullName>
    </submittedName>
</protein>
<feature type="region of interest" description="Disordered" evidence="5">
    <location>
        <begin position="1"/>
        <end position="29"/>
    </location>
</feature>
<dbReference type="Pfam" id="PF00134">
    <property type="entry name" value="Cyclin_N"/>
    <property type="match status" value="1"/>
</dbReference>
<keyword evidence="1" id="KW-0132">Cell division</keyword>
<accession>A0A9W8EH74</accession>
<organism evidence="8 9">
    <name type="scientific">Coemansia thaxteri</name>
    <dbReference type="NCBI Taxonomy" id="2663907"/>
    <lineage>
        <taxon>Eukaryota</taxon>
        <taxon>Fungi</taxon>
        <taxon>Fungi incertae sedis</taxon>
        <taxon>Zoopagomycota</taxon>
        <taxon>Kickxellomycotina</taxon>
        <taxon>Kickxellomycetes</taxon>
        <taxon>Kickxellales</taxon>
        <taxon>Kickxellaceae</taxon>
        <taxon>Coemansia</taxon>
    </lineage>
</organism>
<evidence type="ECO:0000313" key="8">
    <source>
        <dbReference type="EMBL" id="KAJ2006858.1"/>
    </source>
</evidence>
<dbReference type="InterPro" id="IPR036915">
    <property type="entry name" value="Cyclin-like_sf"/>
</dbReference>
<dbReference type="Gene3D" id="1.10.472.10">
    <property type="entry name" value="Cyclin-like"/>
    <property type="match status" value="2"/>
</dbReference>
<evidence type="ECO:0000256" key="4">
    <source>
        <dbReference type="RuleBase" id="RU000383"/>
    </source>
</evidence>
<feature type="compositionally biased region" description="Basic and acidic residues" evidence="5">
    <location>
        <begin position="131"/>
        <end position="148"/>
    </location>
</feature>
<dbReference type="FunFam" id="1.10.472.10:FF:000001">
    <property type="entry name" value="G2/mitotic-specific cyclin"/>
    <property type="match status" value="1"/>
</dbReference>
<dbReference type="GO" id="GO:0051301">
    <property type="term" value="P:cell division"/>
    <property type="evidence" value="ECO:0007669"/>
    <property type="project" value="UniProtKB-KW"/>
</dbReference>
<evidence type="ECO:0000256" key="3">
    <source>
        <dbReference type="ARBA" id="ARBA00023306"/>
    </source>
</evidence>
<feature type="region of interest" description="Disordered" evidence="5">
    <location>
        <begin position="119"/>
        <end position="179"/>
    </location>
</feature>
<dbReference type="CDD" id="cd20512">
    <property type="entry name" value="CYCLIN_CLBs_yeast_rpt2"/>
    <property type="match status" value="1"/>
</dbReference>
<proteinExistence type="inferred from homology"/>
<dbReference type="PROSITE" id="PS00292">
    <property type="entry name" value="CYCLINS"/>
    <property type="match status" value="1"/>
</dbReference>
<keyword evidence="9" id="KW-1185">Reference proteome</keyword>
<dbReference type="OrthoDB" id="5590282at2759"/>
<dbReference type="Proteomes" id="UP001150907">
    <property type="component" value="Unassembled WGS sequence"/>
</dbReference>
<dbReference type="SUPFAM" id="SSF47954">
    <property type="entry name" value="Cyclin-like"/>
    <property type="match status" value="2"/>
</dbReference>
<dbReference type="EMBL" id="JANBQF010000045">
    <property type="protein sequence ID" value="KAJ2006858.1"/>
    <property type="molecule type" value="Genomic_DNA"/>
</dbReference>
<comment type="similarity">
    <text evidence="4">Belongs to the cyclin family.</text>
</comment>
<dbReference type="SMART" id="SM01332">
    <property type="entry name" value="Cyclin_C"/>
    <property type="match status" value="1"/>
</dbReference>
<feature type="domain" description="Cyclin-like" evidence="6">
    <location>
        <begin position="392"/>
        <end position="473"/>
    </location>
</feature>
<name>A0A9W8EH74_9FUNG</name>
<evidence type="ECO:0000256" key="5">
    <source>
        <dbReference type="SAM" id="MobiDB-lite"/>
    </source>
</evidence>
<dbReference type="PANTHER" id="PTHR10177">
    <property type="entry name" value="CYCLINS"/>
    <property type="match status" value="1"/>
</dbReference>
<evidence type="ECO:0000313" key="9">
    <source>
        <dbReference type="Proteomes" id="UP001150907"/>
    </source>
</evidence>
<evidence type="ECO:0000259" key="6">
    <source>
        <dbReference type="SMART" id="SM00385"/>
    </source>
</evidence>
<dbReference type="InterPro" id="IPR004367">
    <property type="entry name" value="Cyclin_C-dom"/>
</dbReference>
<feature type="domain" description="Cyclin-like" evidence="6">
    <location>
        <begin position="295"/>
        <end position="379"/>
    </location>
</feature>
<keyword evidence="2 4" id="KW-0195">Cyclin</keyword>
<dbReference type="InterPro" id="IPR039361">
    <property type="entry name" value="Cyclin"/>
</dbReference>